<feature type="transmembrane region" description="Helical" evidence="2">
    <location>
        <begin position="212"/>
        <end position="234"/>
    </location>
</feature>
<name>A0ABV9W0R4_9ACTN</name>
<evidence type="ECO:0000256" key="2">
    <source>
        <dbReference type="SAM" id="Phobius"/>
    </source>
</evidence>
<feature type="region of interest" description="Disordered" evidence="1">
    <location>
        <begin position="164"/>
        <end position="202"/>
    </location>
</feature>
<proteinExistence type="predicted"/>
<gene>
    <name evidence="4" type="ORF">ACFPIJ_27655</name>
</gene>
<comment type="caution">
    <text evidence="4">The sequence shown here is derived from an EMBL/GenBank/DDBJ whole genome shotgun (WGS) entry which is preliminary data.</text>
</comment>
<accession>A0ABV9W0R4</accession>
<sequence>MLIVVPATVLAVASSAFAEGERCCQVSIDDLPAQFPGGGDPTPFTVHLVNQSQEVLRYVDVSFLIQAEGLVGDLVDLQRQRTPGGPRDVGTFTQRGAHSGAVTATEQIDFGALALQPGGELNITYQLSFSKKLPSAALTLSMQVQPRRDRRGVTSAGPYRSSIVAAGQQTPTQPASTPTVSDFPATTDGTAPIDQSPLSGAGSPGGGGSMIWLAYTIGALLLLGGIGVIGTLVWRRGPQRVQTDQDEPQQHGELAYPHAPTQVIGHEVSRQAGHPGVYGTPSAHMAPTAQYPIAQNPYADPDQARADPAGGR</sequence>
<keyword evidence="3" id="KW-0732">Signal</keyword>
<feature type="chain" id="PRO_5046989443" evidence="3">
    <location>
        <begin position="19"/>
        <end position="312"/>
    </location>
</feature>
<dbReference type="EMBL" id="JBHSIU010000037">
    <property type="protein sequence ID" value="MFC5001599.1"/>
    <property type="molecule type" value="Genomic_DNA"/>
</dbReference>
<feature type="signal peptide" evidence="3">
    <location>
        <begin position="1"/>
        <end position="18"/>
    </location>
</feature>
<keyword evidence="5" id="KW-1185">Reference proteome</keyword>
<evidence type="ECO:0000256" key="1">
    <source>
        <dbReference type="SAM" id="MobiDB-lite"/>
    </source>
</evidence>
<evidence type="ECO:0000256" key="3">
    <source>
        <dbReference type="SAM" id="SignalP"/>
    </source>
</evidence>
<keyword evidence="2" id="KW-0812">Transmembrane</keyword>
<reference evidence="5" key="1">
    <citation type="journal article" date="2019" name="Int. J. Syst. Evol. Microbiol.">
        <title>The Global Catalogue of Microorganisms (GCM) 10K type strain sequencing project: providing services to taxonomists for standard genome sequencing and annotation.</title>
        <authorList>
            <consortium name="The Broad Institute Genomics Platform"/>
            <consortium name="The Broad Institute Genome Sequencing Center for Infectious Disease"/>
            <person name="Wu L."/>
            <person name="Ma J."/>
        </authorList>
    </citation>
    <scope>NUCLEOTIDE SEQUENCE [LARGE SCALE GENOMIC DNA]</scope>
    <source>
        <strain evidence="5">CGMCC 4.7152</strain>
    </source>
</reference>
<evidence type="ECO:0000313" key="4">
    <source>
        <dbReference type="EMBL" id="MFC5001599.1"/>
    </source>
</evidence>
<feature type="region of interest" description="Disordered" evidence="1">
    <location>
        <begin position="270"/>
        <end position="312"/>
    </location>
</feature>
<dbReference type="RefSeq" id="WP_380118835.1">
    <property type="nucleotide sequence ID" value="NZ_JBHSIU010000037.1"/>
</dbReference>
<dbReference type="Proteomes" id="UP001595912">
    <property type="component" value="Unassembled WGS sequence"/>
</dbReference>
<organism evidence="4 5">
    <name type="scientific">Dactylosporangium cerinum</name>
    <dbReference type="NCBI Taxonomy" id="1434730"/>
    <lineage>
        <taxon>Bacteria</taxon>
        <taxon>Bacillati</taxon>
        <taxon>Actinomycetota</taxon>
        <taxon>Actinomycetes</taxon>
        <taxon>Micromonosporales</taxon>
        <taxon>Micromonosporaceae</taxon>
        <taxon>Dactylosporangium</taxon>
    </lineage>
</organism>
<feature type="compositionally biased region" description="Low complexity" evidence="1">
    <location>
        <begin position="165"/>
        <end position="179"/>
    </location>
</feature>
<keyword evidence="2" id="KW-0472">Membrane</keyword>
<evidence type="ECO:0000313" key="5">
    <source>
        <dbReference type="Proteomes" id="UP001595912"/>
    </source>
</evidence>
<keyword evidence="2" id="KW-1133">Transmembrane helix</keyword>
<protein>
    <submittedName>
        <fullName evidence="4">Uncharacterized protein</fullName>
    </submittedName>
</protein>